<organism evidence="2 3">
    <name type="scientific">Alloalcanivorax profundimaris</name>
    <dbReference type="NCBI Taxonomy" id="2735259"/>
    <lineage>
        <taxon>Bacteria</taxon>
        <taxon>Pseudomonadati</taxon>
        <taxon>Pseudomonadota</taxon>
        <taxon>Gammaproteobacteria</taxon>
        <taxon>Oceanospirillales</taxon>
        <taxon>Alcanivoracaceae</taxon>
        <taxon>Alloalcanivorax</taxon>
    </lineage>
</organism>
<dbReference type="RefSeq" id="WP_194864218.1">
    <property type="nucleotide sequence ID" value="NZ_ARXX01000007.1"/>
</dbReference>
<keyword evidence="3" id="KW-1185">Reference proteome</keyword>
<dbReference type="Gene3D" id="3.90.930.1">
    <property type="match status" value="2"/>
</dbReference>
<dbReference type="SUPFAM" id="SSF82185">
    <property type="entry name" value="Histone H3 K4-specific methyltransferase SET7/9 N-terminal domain"/>
    <property type="match status" value="4"/>
</dbReference>
<evidence type="ECO:0000256" key="1">
    <source>
        <dbReference type="SAM" id="SignalP"/>
    </source>
</evidence>
<proteinExistence type="predicted"/>
<dbReference type="PANTHER" id="PTHR33706">
    <property type="entry name" value="MORN VARIANT REPEAT PROTEIN"/>
    <property type="match status" value="1"/>
</dbReference>
<sequence>MSVFQWTRNLTLMLGAVLLAQAAQAERLYFTDYGYPAKNEQARFFYVDTPLPENPDGPGYLYKAYYQSNEALYAEGARAGTDKDADWYGDWRYLYPDGTLKEKGHSDEQGRLDGEIISYHENGQVDKLRPYRHGKPHGVEKHYDEDGNLLARTPYKDGAVTGMRVAYYSKVNGQGGGKDGGQIHEERRYKGGRYDFLFNRYDRDGNPLAHEAYVAPGILMGWHKNSDGVYLSREATYQRDAQGRFHNEAPVWLRLKAEHNPDGTPRFIYLRYPQKDSVWKIGLVNDRVVKLQHLVGGIAQGKAIIGQYSGAREEGRMKDGRRTGEWREYDDDGTLIAVKRFQNGQRQGESRKRGGPEHQLWTYHDYQQGKKDGPWRTENADGEVLESGRYRNDRPVGDWRTLDTNGNIEQAHYVNGKLHGDWTRATPDGTLLDQRHYRNGKAVGDWESHDEDGNLVFRAHFVNGEKEGEAFKVLYEGRQRHAHFKAGKRDGEYLETSPEGYPRLVGQYRDDKRQGRFIEYDEEGRVERITPYRDGVENGEGWISDRDGKMIPARWRDGDRLQP</sequence>
<accession>A0ABS0AQ91</accession>
<dbReference type="Proteomes" id="UP000662703">
    <property type="component" value="Unassembled WGS sequence"/>
</dbReference>
<protein>
    <submittedName>
        <fullName evidence="2">MORN repeat-containing protein</fullName>
    </submittedName>
</protein>
<dbReference type="EMBL" id="ARXX01000007">
    <property type="protein sequence ID" value="MBF5055435.1"/>
    <property type="molecule type" value="Genomic_DNA"/>
</dbReference>
<feature type="chain" id="PRO_5045951604" evidence="1">
    <location>
        <begin position="26"/>
        <end position="563"/>
    </location>
</feature>
<dbReference type="Pfam" id="PF07661">
    <property type="entry name" value="MORN_2"/>
    <property type="match status" value="3"/>
</dbReference>
<evidence type="ECO:0000313" key="3">
    <source>
        <dbReference type="Proteomes" id="UP000662703"/>
    </source>
</evidence>
<evidence type="ECO:0000313" key="2">
    <source>
        <dbReference type="EMBL" id="MBF5055435.1"/>
    </source>
</evidence>
<dbReference type="Gene3D" id="2.20.110.10">
    <property type="entry name" value="Histone H3 K4-specific methyltransferase SET7/9 N-terminal domain"/>
    <property type="match status" value="2"/>
</dbReference>
<comment type="caution">
    <text evidence="2">The sequence shown here is derived from an EMBL/GenBank/DDBJ whole genome shotgun (WGS) entry which is preliminary data.</text>
</comment>
<dbReference type="InterPro" id="IPR011652">
    <property type="entry name" value="MORN_2"/>
</dbReference>
<keyword evidence="1" id="KW-0732">Signal</keyword>
<dbReference type="PANTHER" id="PTHR33706:SF1">
    <property type="entry name" value="TPR REPEAT PROTEIN"/>
    <property type="match status" value="1"/>
</dbReference>
<gene>
    <name evidence="2" type="ORF">Y5W_00729</name>
</gene>
<reference evidence="2 3" key="1">
    <citation type="submission" date="2012-09" db="EMBL/GenBank/DDBJ databases">
        <title>Genome Sequence of alkane-degrading Bacterium Alcanivorax sp. 521-1.</title>
        <authorList>
            <person name="Lai Q."/>
            <person name="Shao Z."/>
        </authorList>
    </citation>
    <scope>NUCLEOTIDE SEQUENCE [LARGE SCALE GENOMIC DNA]</scope>
    <source>
        <strain evidence="2 3">521-1</strain>
    </source>
</reference>
<feature type="signal peptide" evidence="1">
    <location>
        <begin position="1"/>
        <end position="25"/>
    </location>
</feature>
<name>A0ABS0AQ91_9GAMM</name>